<dbReference type="OrthoDB" id="9934177at2"/>
<evidence type="ECO:0000313" key="2">
    <source>
        <dbReference type="EMBL" id="OQK16739.1"/>
    </source>
</evidence>
<dbReference type="EMBL" id="LPUF01000001">
    <property type="protein sequence ID" value="OQK16739.1"/>
    <property type="molecule type" value="Genomic_DNA"/>
</dbReference>
<gene>
    <name evidence="2" type="ORF">AU255_02190</name>
</gene>
<keyword evidence="3" id="KW-1185">Reference proteome</keyword>
<feature type="region of interest" description="Disordered" evidence="1">
    <location>
        <begin position="64"/>
        <end position="88"/>
    </location>
</feature>
<reference evidence="2 3" key="1">
    <citation type="submission" date="2015-12" db="EMBL/GenBank/DDBJ databases">
        <authorList>
            <person name="Shamseldin A."/>
            <person name="Moawad H."/>
            <person name="Abd El-Rahim W.M."/>
            <person name="Sadowsky M.J."/>
        </authorList>
    </citation>
    <scope>NUCLEOTIDE SEQUENCE [LARGE SCALE GENOMIC DNA]</scope>
    <source>
        <strain evidence="2 3">WF1</strain>
    </source>
</reference>
<evidence type="ECO:0000256" key="1">
    <source>
        <dbReference type="SAM" id="MobiDB-lite"/>
    </source>
</evidence>
<sequence length="254" mass="28355">MSYDGTTALQPVIAELLGISPKSQEQIARATKEAKIALSIDLKVRRLSPEDRLRVYEYLKGGQLDKADTSSEPKPKQIPEPGQQKTSVEINSQTVESISHPTDNIVSQDVEIKSQIDMDLISQPVEIVTQLLEVTLKNNVITGVSVKHNHVKTNSHNSNLISQANNFDDVRIAFYVTDHKERKRQVISLDGFFINALCSIGISKQEVPQWLQAQVDGWTAFDSHLPKTRQVKYLIMREVVKGLSGSDAVFYDAS</sequence>
<feature type="compositionally biased region" description="Basic and acidic residues" evidence="1">
    <location>
        <begin position="64"/>
        <end position="77"/>
    </location>
</feature>
<proteinExistence type="predicted"/>
<dbReference type="Proteomes" id="UP000191980">
    <property type="component" value="Unassembled WGS sequence"/>
</dbReference>
<name>A0A1V8M5B8_9GAMM</name>
<dbReference type="AlphaFoldDB" id="A0A1V8M5B8"/>
<dbReference type="RefSeq" id="WP_080521362.1">
    <property type="nucleotide sequence ID" value="NZ_LPUF01000001.1"/>
</dbReference>
<comment type="caution">
    <text evidence="2">The sequence shown here is derived from an EMBL/GenBank/DDBJ whole genome shotgun (WGS) entry which is preliminary data.</text>
</comment>
<protein>
    <submittedName>
        <fullName evidence="2">Uncharacterized protein</fullName>
    </submittedName>
</protein>
<accession>A0A1V8M5B8</accession>
<evidence type="ECO:0000313" key="3">
    <source>
        <dbReference type="Proteomes" id="UP000191980"/>
    </source>
</evidence>
<organism evidence="2 3">
    <name type="scientific">Methyloprofundus sedimenti</name>
    <dbReference type="NCBI Taxonomy" id="1420851"/>
    <lineage>
        <taxon>Bacteria</taxon>
        <taxon>Pseudomonadati</taxon>
        <taxon>Pseudomonadota</taxon>
        <taxon>Gammaproteobacteria</taxon>
        <taxon>Methylococcales</taxon>
        <taxon>Methylococcaceae</taxon>
        <taxon>Methyloprofundus</taxon>
    </lineage>
</organism>